<feature type="transmembrane region" description="Helical" evidence="1">
    <location>
        <begin position="57"/>
        <end position="83"/>
    </location>
</feature>
<sequence>MLSTYKDESVLKRLSGSWNFFICLLEFRFRESVTKQKKIPYNYDCKGFINEIVKCDFLFIISFITETSQLFLVATPVFIHFYIQLDMNLFTEEFL</sequence>
<accession>A0A2S6IH93</accession>
<keyword evidence="3" id="KW-1185">Reference proteome</keyword>
<gene>
    <name evidence="2" type="ORF">LY01_02354</name>
</gene>
<keyword evidence="1" id="KW-0472">Membrane</keyword>
<keyword evidence="1" id="KW-0812">Transmembrane</keyword>
<protein>
    <submittedName>
        <fullName evidence="2">Uncharacterized protein</fullName>
    </submittedName>
</protein>
<evidence type="ECO:0000313" key="2">
    <source>
        <dbReference type="EMBL" id="PPK93571.1"/>
    </source>
</evidence>
<name>A0A2S6IH93_9FLAO</name>
<evidence type="ECO:0000256" key="1">
    <source>
        <dbReference type="SAM" id="Phobius"/>
    </source>
</evidence>
<comment type="caution">
    <text evidence="2">The sequence shown here is derived from an EMBL/GenBank/DDBJ whole genome shotgun (WGS) entry which is preliminary data.</text>
</comment>
<evidence type="ECO:0000313" key="3">
    <source>
        <dbReference type="Proteomes" id="UP000239002"/>
    </source>
</evidence>
<keyword evidence="1" id="KW-1133">Transmembrane helix</keyword>
<dbReference type="AlphaFoldDB" id="A0A2S6IH93"/>
<dbReference type="EMBL" id="PTJE01000006">
    <property type="protein sequence ID" value="PPK93571.1"/>
    <property type="molecule type" value="Genomic_DNA"/>
</dbReference>
<proteinExistence type="predicted"/>
<dbReference type="Proteomes" id="UP000239002">
    <property type="component" value="Unassembled WGS sequence"/>
</dbReference>
<organism evidence="2 3">
    <name type="scientific">Nonlabens xylanidelens</name>
    <dbReference type="NCBI Taxonomy" id="191564"/>
    <lineage>
        <taxon>Bacteria</taxon>
        <taxon>Pseudomonadati</taxon>
        <taxon>Bacteroidota</taxon>
        <taxon>Flavobacteriia</taxon>
        <taxon>Flavobacteriales</taxon>
        <taxon>Flavobacteriaceae</taxon>
        <taxon>Nonlabens</taxon>
    </lineage>
</organism>
<reference evidence="2 3" key="1">
    <citation type="submission" date="2018-02" db="EMBL/GenBank/DDBJ databases">
        <title>Genomic Encyclopedia of Archaeal and Bacterial Type Strains, Phase II (KMG-II): from individual species to whole genera.</title>
        <authorList>
            <person name="Goeker M."/>
        </authorList>
    </citation>
    <scope>NUCLEOTIDE SEQUENCE [LARGE SCALE GENOMIC DNA]</scope>
    <source>
        <strain evidence="2 3">DSM 16809</strain>
    </source>
</reference>